<dbReference type="AlphaFoldDB" id="A0A0A9A9V8"/>
<proteinExistence type="predicted"/>
<sequence length="18" mass="2259">MVLLYIKFEMLDLHPHKM</sequence>
<accession>A0A0A9A9V8</accession>
<name>A0A0A9A9V8_ARUDO</name>
<dbReference type="EMBL" id="GBRH01251197">
    <property type="protein sequence ID" value="JAD46698.1"/>
    <property type="molecule type" value="Transcribed_RNA"/>
</dbReference>
<evidence type="ECO:0000313" key="1">
    <source>
        <dbReference type="EMBL" id="JAD46698.1"/>
    </source>
</evidence>
<reference evidence="1" key="1">
    <citation type="submission" date="2014-09" db="EMBL/GenBank/DDBJ databases">
        <authorList>
            <person name="Magalhaes I.L.F."/>
            <person name="Oliveira U."/>
            <person name="Santos F.R."/>
            <person name="Vidigal T.H.D.A."/>
            <person name="Brescovit A.D."/>
            <person name="Santos A.J."/>
        </authorList>
    </citation>
    <scope>NUCLEOTIDE SEQUENCE</scope>
    <source>
        <tissue evidence="1">Shoot tissue taken approximately 20 cm above the soil surface</tissue>
    </source>
</reference>
<organism evidence="1">
    <name type="scientific">Arundo donax</name>
    <name type="common">Giant reed</name>
    <name type="synonym">Donax arundinaceus</name>
    <dbReference type="NCBI Taxonomy" id="35708"/>
    <lineage>
        <taxon>Eukaryota</taxon>
        <taxon>Viridiplantae</taxon>
        <taxon>Streptophyta</taxon>
        <taxon>Embryophyta</taxon>
        <taxon>Tracheophyta</taxon>
        <taxon>Spermatophyta</taxon>
        <taxon>Magnoliopsida</taxon>
        <taxon>Liliopsida</taxon>
        <taxon>Poales</taxon>
        <taxon>Poaceae</taxon>
        <taxon>PACMAD clade</taxon>
        <taxon>Arundinoideae</taxon>
        <taxon>Arundineae</taxon>
        <taxon>Arundo</taxon>
    </lineage>
</organism>
<protein>
    <submittedName>
        <fullName evidence="1">Uncharacterized protein</fullName>
    </submittedName>
</protein>
<reference evidence="1" key="2">
    <citation type="journal article" date="2015" name="Data Brief">
        <title>Shoot transcriptome of the giant reed, Arundo donax.</title>
        <authorList>
            <person name="Barrero R.A."/>
            <person name="Guerrero F.D."/>
            <person name="Moolhuijzen P."/>
            <person name="Goolsby J.A."/>
            <person name="Tidwell J."/>
            <person name="Bellgard S.E."/>
            <person name="Bellgard M.I."/>
        </authorList>
    </citation>
    <scope>NUCLEOTIDE SEQUENCE</scope>
    <source>
        <tissue evidence="1">Shoot tissue taken approximately 20 cm above the soil surface</tissue>
    </source>
</reference>